<dbReference type="EMBL" id="KU998245">
    <property type="protein sequence ID" value="ANA86482.1"/>
    <property type="molecule type" value="Genomic_DNA"/>
</dbReference>
<dbReference type="KEGG" id="vg:28800607"/>
<evidence type="ECO:0000313" key="1">
    <source>
        <dbReference type="EMBL" id="ANA86482.1"/>
    </source>
</evidence>
<dbReference type="GeneID" id="28800607"/>
<keyword evidence="2" id="KW-1185">Reference proteome</keyword>
<evidence type="ECO:0000313" key="2">
    <source>
        <dbReference type="Proteomes" id="UP000204609"/>
    </source>
</evidence>
<reference evidence="2" key="1">
    <citation type="submission" date="2016-03" db="EMBL/GenBank/DDBJ databases">
        <authorList>
            <person name="Ploux O."/>
        </authorList>
    </citation>
    <scope>NUCLEOTIDE SEQUENCE [LARGE SCALE GENOMIC DNA]</scope>
</reference>
<name>A0A160DF34_9CAUD</name>
<dbReference type="Proteomes" id="UP000204609">
    <property type="component" value="Segment"/>
</dbReference>
<sequence length="70" mass="7980">MSDHYYPFKVKVEVEVYVKVDRYDMADPDSWDEAAAEAKKSARQYVGVLPQGRAYDMDEMSIEVTGVEGL</sequence>
<organism evidence="1 2">
    <name type="scientific">Gordonia phage OneUp</name>
    <dbReference type="NCBI Taxonomy" id="1838074"/>
    <lineage>
        <taxon>Viruses</taxon>
        <taxon>Duplodnaviria</taxon>
        <taxon>Heunggongvirae</taxon>
        <taxon>Uroviricota</taxon>
        <taxon>Caudoviricetes</taxon>
        <taxon>Oneupvirus</taxon>
        <taxon>Oneupvirus oneup</taxon>
    </lineage>
</organism>
<protein>
    <submittedName>
        <fullName evidence="1">Uncharacterized protein</fullName>
    </submittedName>
</protein>
<accession>A0A160DF34</accession>
<dbReference type="RefSeq" id="YP_009274565.1">
    <property type="nucleotide sequence ID" value="NC_030917.1"/>
</dbReference>
<proteinExistence type="predicted"/>
<gene>
    <name evidence="1" type="primary">149</name>
    <name evidence="1" type="ORF">PBI_ONEUP_149</name>
</gene>